<proteinExistence type="predicted"/>
<organism evidence="1 2">
    <name type="scientific">Plantactinospora alkalitolerans</name>
    <dbReference type="NCBI Taxonomy" id="2789879"/>
    <lineage>
        <taxon>Bacteria</taxon>
        <taxon>Bacillati</taxon>
        <taxon>Actinomycetota</taxon>
        <taxon>Actinomycetes</taxon>
        <taxon>Micromonosporales</taxon>
        <taxon>Micromonosporaceae</taxon>
        <taxon>Plantactinospora</taxon>
    </lineage>
</organism>
<accession>A0ABS0HB57</accession>
<dbReference type="RefSeq" id="WP_196206795.1">
    <property type="nucleotide sequence ID" value="NZ_JADPUN010000422.1"/>
</dbReference>
<evidence type="ECO:0000313" key="1">
    <source>
        <dbReference type="EMBL" id="MBF9135342.1"/>
    </source>
</evidence>
<reference evidence="1 2" key="1">
    <citation type="submission" date="2020-11" db="EMBL/GenBank/DDBJ databases">
        <title>A novel isolate from a Black sea contaminated sediment with potential to produce alkanes: Plantactinospora alkalitolerans sp. nov.</title>
        <authorList>
            <person name="Carro L."/>
            <person name="Veyisoglu A."/>
            <person name="Guven K."/>
            <person name="Schumann P."/>
            <person name="Klenk H.-P."/>
            <person name="Sahin N."/>
        </authorList>
    </citation>
    <scope>NUCLEOTIDE SEQUENCE [LARGE SCALE GENOMIC DNA]</scope>
    <source>
        <strain evidence="1 2">S1510</strain>
    </source>
</reference>
<dbReference type="Proteomes" id="UP000638560">
    <property type="component" value="Unassembled WGS sequence"/>
</dbReference>
<name>A0ABS0HB57_9ACTN</name>
<sequence length="150" mass="17438">MRRTFAEVWDKLARTDLNTCPCGVRIPTWLTHCNNECQEADAEARSESREPGSLTQVLHYPPTLSFENRGRRDGAIPDRTVNGEQLWLHWEVHRRNGWNTWHLRLSANARRVSPVGYDLPEGEEEHRAAEVWCRLEDRLLADLREAGVVR</sequence>
<evidence type="ECO:0000313" key="2">
    <source>
        <dbReference type="Proteomes" id="UP000638560"/>
    </source>
</evidence>
<protein>
    <submittedName>
        <fullName evidence="1">Uncharacterized protein</fullName>
    </submittedName>
</protein>
<dbReference type="EMBL" id="JADPUN010000422">
    <property type="protein sequence ID" value="MBF9135342.1"/>
    <property type="molecule type" value="Genomic_DNA"/>
</dbReference>
<keyword evidence="2" id="KW-1185">Reference proteome</keyword>
<gene>
    <name evidence="1" type="ORF">I0C86_41565</name>
</gene>
<comment type="caution">
    <text evidence="1">The sequence shown here is derived from an EMBL/GenBank/DDBJ whole genome shotgun (WGS) entry which is preliminary data.</text>
</comment>